<dbReference type="GO" id="GO:0006508">
    <property type="term" value="P:proteolysis"/>
    <property type="evidence" value="ECO:0007669"/>
    <property type="project" value="UniProtKB-KW"/>
</dbReference>
<dbReference type="PANTHER" id="PTHR10795">
    <property type="entry name" value="PROPROTEIN CONVERTASE SUBTILISIN/KEXIN"/>
    <property type="match status" value="1"/>
</dbReference>
<dbReference type="Gene3D" id="2.60.40.10">
    <property type="entry name" value="Immunoglobulins"/>
    <property type="match status" value="2"/>
</dbReference>
<dbReference type="CDD" id="cd02120">
    <property type="entry name" value="PA_subtilisin_like"/>
    <property type="match status" value="1"/>
</dbReference>
<evidence type="ECO:0008006" key="14">
    <source>
        <dbReference type="Google" id="ProtNLM"/>
    </source>
</evidence>
<feature type="active site" description="Charge relay system" evidence="5 6">
    <location>
        <position position="221"/>
    </location>
</feature>
<feature type="domain" description="Peptidase S8/S53" evidence="9">
    <location>
        <begin position="212"/>
        <end position="696"/>
    </location>
</feature>
<evidence type="ECO:0000256" key="3">
    <source>
        <dbReference type="ARBA" id="ARBA00022801"/>
    </source>
</evidence>
<dbReference type="InterPro" id="IPR003137">
    <property type="entry name" value="PA_domain"/>
</dbReference>
<accession>A0A1E8FGS8</accession>
<dbReference type="InterPro" id="IPR015500">
    <property type="entry name" value="Peptidase_S8_subtilisin-rel"/>
</dbReference>
<evidence type="ECO:0000259" key="10">
    <source>
        <dbReference type="Pfam" id="PF02225"/>
    </source>
</evidence>
<dbReference type="Pfam" id="PF00082">
    <property type="entry name" value="Peptidase_S8"/>
    <property type="match status" value="1"/>
</dbReference>
<dbReference type="PRINTS" id="PR00723">
    <property type="entry name" value="SUBTILISIN"/>
</dbReference>
<feature type="active site" description="Charge relay system" evidence="5 6">
    <location>
        <position position="299"/>
    </location>
</feature>
<dbReference type="PROSITE" id="PS51892">
    <property type="entry name" value="SUBTILASE"/>
    <property type="match status" value="1"/>
</dbReference>
<keyword evidence="8" id="KW-0732">Signal</keyword>
<comment type="similarity">
    <text evidence="1 6">Belongs to the peptidase S8 family.</text>
</comment>
<dbReference type="Gene3D" id="3.40.50.200">
    <property type="entry name" value="Peptidase S8/S53 domain"/>
    <property type="match status" value="1"/>
</dbReference>
<evidence type="ECO:0000256" key="5">
    <source>
        <dbReference type="PIRSR" id="PIRSR615500-1"/>
    </source>
</evidence>
<dbReference type="InterPro" id="IPR022398">
    <property type="entry name" value="Peptidase_S8_His-AS"/>
</dbReference>
<feature type="region of interest" description="Disordered" evidence="7">
    <location>
        <begin position="90"/>
        <end position="111"/>
    </location>
</feature>
<dbReference type="SUPFAM" id="SSF52743">
    <property type="entry name" value="Subtilisin-like"/>
    <property type="match status" value="1"/>
</dbReference>
<dbReference type="InterPro" id="IPR023828">
    <property type="entry name" value="Peptidase_S8_Ser-AS"/>
</dbReference>
<dbReference type="PROSITE" id="PS00137">
    <property type="entry name" value="SUBTILASE_HIS"/>
    <property type="match status" value="1"/>
</dbReference>
<evidence type="ECO:0000259" key="9">
    <source>
        <dbReference type="Pfam" id="PF00082"/>
    </source>
</evidence>
<dbReference type="InterPro" id="IPR045051">
    <property type="entry name" value="SBT"/>
</dbReference>
<dbReference type="Gene3D" id="3.50.30.30">
    <property type="match status" value="1"/>
</dbReference>
<protein>
    <recommendedName>
        <fullName evidence="14">Peptidase S8</fullName>
    </recommendedName>
</protein>
<dbReference type="GO" id="GO:0004252">
    <property type="term" value="F:serine-type endopeptidase activity"/>
    <property type="evidence" value="ECO:0007669"/>
    <property type="project" value="UniProtKB-UniRule"/>
</dbReference>
<feature type="domain" description="Inhibitor I9" evidence="11">
    <location>
        <begin position="69"/>
        <end position="185"/>
    </location>
</feature>
<gene>
    <name evidence="12" type="ORF">BFC17_16480</name>
</gene>
<keyword evidence="13" id="KW-1185">Reference proteome</keyword>
<feature type="domain" description="PA" evidence="10">
    <location>
        <begin position="490"/>
        <end position="570"/>
    </location>
</feature>
<evidence type="ECO:0000259" key="11">
    <source>
        <dbReference type="Pfam" id="PF05922"/>
    </source>
</evidence>
<sequence length="1613" mass="168255">MSNRTLFFSLRSMNVKSLSLITSALSLVLLTHTSVAQEEQILPNSVNKPTPSVNRITAKADSQVKGKQTYIVQLNEPAVAQYNGSITGFSATNPKTEPSGLTPGKAAKRKLDTQANHVRAYRKYLQQRQQSVLNDIARITGDTKVKRQFQLAINGMVVELTPAQAVQIRKLSGIKAVTADKKFHLTTDTSPSLIGATAVWAGNTQQSINALGEGTVVAIFDTGINTDHPSFAATGGDGYIHTNPLGSGNYLGDCEVAYPSLCNDKLIGVYSYPQITNDYSDTSIFPPGLPRNGEDYNGHGSHVASTAAGNILYDVPAVGLAYDLEQSDGYAGAFTFDQISGVAPHANIISFQVCLPGENDDQYNGCYGNVAIAAIDDAIATGIVDAINYSISGGEDVWGDTLSEAWLSANNAGIFVAHSAGNDGPDRATSDKYAPWITPVAASTHGRSLDLSKTIGSFSGGTTPPGGISGQSNTGAISAAIVYAGDYANPNDPTGDPAQCLEPYPDGSFNGEIVVCDRGDIARIQKAINVAAGGAGGYVLANVAGDAENLVADEYVIPGIHINAADGERLKTWLASGSDHRATISATAGIRSVNSDQADHIAGFSSRGPNTEISTLLPMITAPGVDIYAAYADEHYGHETTGPAPADYAYLDGTSMASPHVAGAALLLRQLHPDWSADAIRSAIMLTATTTVGINGSSTAANWLDMGAGRMQIDAAADASLIMEETEANYTAANPLRGGDPKSLNLPALVDNNCLIECRWQRTFTATRDGSWSFALDDMDSGLSLTAEPASMTLAAGQSQTVTFTLNTWNALDSDWSFANVLISGNDATALHVPVAVIASNGNFPEAIQQTSSRANDSLLLKDLLAIEITDFTYDVTGLTLATKITGAVTEDSAPNDIYDDLTDGVYSLDIVVTDDAPRLVVEITQSSAPDLDLYIAYDANSDGLFSEDELLDISAGFSWDEYLNIFLPSAGTYRIYVHNYTGSALQQDNFTVEYAVVGSTTDGTLTLDAPSSVALRDPFDLRLLWALDGSLTGDRYYASVTLGASAETPVNLGIIPVDIVRGDNDVGLAVAGNGRVSPGESVTYSVEVAANTTNEDRDYDIEVSLPDGTSVVAGSVSDGGVINGNTISWSITQSVTAGLSGYNLTTPQSDSQCLAPDAGFVDLSGLGYQPLNTKDGNVIATFPVSVNAFGEQWHGITISSNGFIMPSSSPALAYPGVNRMLADGTLSTALFAPLWRDWSFNDEATSGLTVATLAAGSITVIQWRGLQAGEYGADIQMIINHAPDTNEPQIIFTYQNVTTSLSESMAGTVGWQNSSGQSGQTLAFNAATSNTPMGDVETRIQSGTVLCLTPANNIAATGPAALSFALQVDDSSALNGTIPVTLTSRVTNIPGTTEEIAEVNTQAQLHAAPEITINGSASASISLTEFQTAVLPLSVTDANGDSVTLSVSQLSGPAATLLVTGNEVSVTPASVNEGTTVQLEITATDTYGFSDSATVTITVTPNQPPVLNVSAPASVQEGATITVRASATDPEGDDIVYTINGISGAAYSSTAPETDSSTSVTFTVTASDGLNTVTQTVTVTVTDRPSGGGGSLSLVWLAALLLLAGVRRMRCS</sequence>
<keyword evidence="2 6" id="KW-0645">Protease</keyword>
<comment type="caution">
    <text evidence="12">The sequence shown here is derived from an EMBL/GenBank/DDBJ whole genome shotgun (WGS) entry which is preliminary data.</text>
</comment>
<evidence type="ECO:0000313" key="13">
    <source>
        <dbReference type="Proteomes" id="UP000176037"/>
    </source>
</evidence>
<keyword evidence="3 6" id="KW-0378">Hydrolase</keyword>
<feature type="active site" description="Charge relay system" evidence="5 6">
    <location>
        <position position="655"/>
    </location>
</feature>
<dbReference type="PROSITE" id="PS00138">
    <property type="entry name" value="SUBTILASE_SER"/>
    <property type="match status" value="1"/>
</dbReference>
<dbReference type="InterPro" id="IPR010259">
    <property type="entry name" value="S8pro/Inhibitor_I9"/>
</dbReference>
<dbReference type="Pfam" id="PF02225">
    <property type="entry name" value="PA"/>
    <property type="match status" value="1"/>
</dbReference>
<evidence type="ECO:0000256" key="4">
    <source>
        <dbReference type="ARBA" id="ARBA00022825"/>
    </source>
</evidence>
<evidence type="ECO:0000256" key="2">
    <source>
        <dbReference type="ARBA" id="ARBA00022670"/>
    </source>
</evidence>
<proteinExistence type="inferred from homology"/>
<dbReference type="Proteomes" id="UP000176037">
    <property type="component" value="Unassembled WGS sequence"/>
</dbReference>
<dbReference type="STRING" id="1856405.BFC17_16480"/>
<evidence type="ECO:0000256" key="8">
    <source>
        <dbReference type="SAM" id="SignalP"/>
    </source>
</evidence>
<reference evidence="12 13" key="1">
    <citation type="submission" date="2016-09" db="EMBL/GenBank/DDBJ databases">
        <title>Alteromonas lipolytica, a new species isolated from sea water.</title>
        <authorList>
            <person name="Wu Y.-H."/>
            <person name="Cheng H."/>
            <person name="Xu X.-W."/>
        </authorList>
    </citation>
    <scope>NUCLEOTIDE SEQUENCE [LARGE SCALE GENOMIC DNA]</scope>
    <source>
        <strain evidence="12 13">JW12</strain>
    </source>
</reference>
<dbReference type="Pfam" id="PF05922">
    <property type="entry name" value="Inhibitor_I9"/>
    <property type="match status" value="1"/>
</dbReference>
<evidence type="ECO:0000256" key="7">
    <source>
        <dbReference type="SAM" id="MobiDB-lite"/>
    </source>
</evidence>
<name>A0A1E8FGS8_9ALTE</name>
<evidence type="ECO:0000256" key="6">
    <source>
        <dbReference type="PROSITE-ProRule" id="PRU01240"/>
    </source>
</evidence>
<evidence type="ECO:0000256" key="1">
    <source>
        <dbReference type="ARBA" id="ARBA00011073"/>
    </source>
</evidence>
<feature type="chain" id="PRO_5009214183" description="Peptidase S8" evidence="8">
    <location>
        <begin position="37"/>
        <end position="1613"/>
    </location>
</feature>
<dbReference type="EMBL" id="MJIC01000010">
    <property type="protein sequence ID" value="OFI35140.1"/>
    <property type="molecule type" value="Genomic_DNA"/>
</dbReference>
<dbReference type="InterPro" id="IPR013783">
    <property type="entry name" value="Ig-like_fold"/>
</dbReference>
<keyword evidence="4 6" id="KW-0720">Serine protease</keyword>
<dbReference type="InterPro" id="IPR036852">
    <property type="entry name" value="Peptidase_S8/S53_dom_sf"/>
</dbReference>
<feature type="signal peptide" evidence="8">
    <location>
        <begin position="1"/>
        <end position="36"/>
    </location>
</feature>
<dbReference type="InterPro" id="IPR000209">
    <property type="entry name" value="Peptidase_S8/S53_dom"/>
</dbReference>
<evidence type="ECO:0000313" key="12">
    <source>
        <dbReference type="EMBL" id="OFI35140.1"/>
    </source>
</evidence>
<organism evidence="12 13">
    <name type="scientific">Alteromonas lipolytica</name>
    <dbReference type="NCBI Taxonomy" id="1856405"/>
    <lineage>
        <taxon>Bacteria</taxon>
        <taxon>Pseudomonadati</taxon>
        <taxon>Pseudomonadota</taxon>
        <taxon>Gammaproteobacteria</taxon>
        <taxon>Alteromonadales</taxon>
        <taxon>Alteromonadaceae</taxon>
        <taxon>Alteromonas/Salinimonas group</taxon>
        <taxon>Alteromonas</taxon>
    </lineage>
</organism>
<dbReference type="Pfam" id="PF17963">
    <property type="entry name" value="Big_9"/>
    <property type="match status" value="2"/>
</dbReference>